<reference evidence="2" key="1">
    <citation type="submission" date="2020-11" db="EMBL/GenBank/DDBJ databases">
        <authorList>
            <consortium name="DOE Joint Genome Institute"/>
            <person name="Ahrendt S."/>
            <person name="Riley R."/>
            <person name="Andreopoulos W."/>
            <person name="Labutti K."/>
            <person name="Pangilinan J."/>
            <person name="Ruiz-Duenas F.J."/>
            <person name="Barrasa J.M."/>
            <person name="Sanchez-Garcia M."/>
            <person name="Camarero S."/>
            <person name="Miyauchi S."/>
            <person name="Serrano A."/>
            <person name="Linde D."/>
            <person name="Babiker R."/>
            <person name="Drula E."/>
            <person name="Ayuso-Fernandez I."/>
            <person name="Pacheco R."/>
            <person name="Padilla G."/>
            <person name="Ferreira P."/>
            <person name="Barriuso J."/>
            <person name="Kellner H."/>
            <person name="Castanera R."/>
            <person name="Alfaro M."/>
            <person name="Ramirez L."/>
            <person name="Pisabarro A.G."/>
            <person name="Kuo A."/>
            <person name="Tritt A."/>
            <person name="Lipzen A."/>
            <person name="He G."/>
            <person name="Yan M."/>
            <person name="Ng V."/>
            <person name="Cullen D."/>
            <person name="Martin F."/>
            <person name="Rosso M.-N."/>
            <person name="Henrissat B."/>
            <person name="Hibbett D."/>
            <person name="Martinez A.T."/>
            <person name="Grigoriev I.V."/>
        </authorList>
    </citation>
    <scope>NUCLEOTIDE SEQUENCE</scope>
    <source>
        <strain evidence="2">CIRM-BRFM 674</strain>
    </source>
</reference>
<dbReference type="InterPro" id="IPR001810">
    <property type="entry name" value="F-box_dom"/>
</dbReference>
<organism evidence="2 3">
    <name type="scientific">Pholiota conissans</name>
    <dbReference type="NCBI Taxonomy" id="109636"/>
    <lineage>
        <taxon>Eukaryota</taxon>
        <taxon>Fungi</taxon>
        <taxon>Dikarya</taxon>
        <taxon>Basidiomycota</taxon>
        <taxon>Agaricomycotina</taxon>
        <taxon>Agaricomycetes</taxon>
        <taxon>Agaricomycetidae</taxon>
        <taxon>Agaricales</taxon>
        <taxon>Agaricineae</taxon>
        <taxon>Strophariaceae</taxon>
        <taxon>Pholiota</taxon>
    </lineage>
</organism>
<dbReference type="CDD" id="cd09917">
    <property type="entry name" value="F-box_SF"/>
    <property type="match status" value="1"/>
</dbReference>
<feature type="domain" description="F-box" evidence="1">
    <location>
        <begin position="2"/>
        <end position="48"/>
    </location>
</feature>
<dbReference type="PROSITE" id="PS50181">
    <property type="entry name" value="FBOX"/>
    <property type="match status" value="1"/>
</dbReference>
<dbReference type="Pfam" id="PF12937">
    <property type="entry name" value="F-box-like"/>
    <property type="match status" value="1"/>
</dbReference>
<dbReference type="EMBL" id="MU155170">
    <property type="protein sequence ID" value="KAF9482053.1"/>
    <property type="molecule type" value="Genomic_DNA"/>
</dbReference>
<proteinExistence type="predicted"/>
<dbReference type="OrthoDB" id="2745718at2759"/>
<dbReference type="Proteomes" id="UP000807469">
    <property type="component" value="Unassembled WGS sequence"/>
</dbReference>
<gene>
    <name evidence="2" type="ORF">BDN70DRAFT_875519</name>
</gene>
<dbReference type="SUPFAM" id="SSF81383">
    <property type="entry name" value="F-box domain"/>
    <property type="match status" value="1"/>
</dbReference>
<name>A0A9P5Z7H8_9AGAR</name>
<protein>
    <recommendedName>
        <fullName evidence="1">F-box domain-containing protein</fullName>
    </recommendedName>
</protein>
<evidence type="ECO:0000259" key="1">
    <source>
        <dbReference type="PROSITE" id="PS50181"/>
    </source>
</evidence>
<dbReference type="InterPro" id="IPR036047">
    <property type="entry name" value="F-box-like_dom_sf"/>
</dbReference>
<evidence type="ECO:0000313" key="2">
    <source>
        <dbReference type="EMBL" id="KAF9482053.1"/>
    </source>
</evidence>
<comment type="caution">
    <text evidence="2">The sequence shown here is derived from an EMBL/GenBank/DDBJ whole genome shotgun (WGS) entry which is preliminary data.</text>
</comment>
<dbReference type="Gene3D" id="1.20.1280.50">
    <property type="match status" value="1"/>
</dbReference>
<sequence>MAIDILSLPNELLVRILARIDPVSLARCLMTCKTLQDIRHNSSQLEYIIQLHLDGLCDAHTSRNYPELLTALLEHRRAWSSLEWSLSSTWNKWVSNYIPVGGLFATTKGKYLNLLHLPTGPAIKAEETTHDFEFRVGEFAVDPTQDLIIFRQNNTSMFTLPGVRLDTMFLHVHALSTNCVHPHARGSPLRHAINGRDTTEIFLNLDVIRNMLIVAFEHTVLVFDWKTSDRILNFDSLSPSLSKGLACTFTFLKPDFYFVTRNHDSGSIWLYALSYSESLTSGENATLLAKLHLPPVSPGTTVQHIQPFTDPIVANALPGMAFMANNDEALHGFSISYTHLPLDAISEKHDTTHVAADLFVPQRVFMRYCVQERPPECAPLEVSWEEWGPSGTRMQMRHPSHKLSGSRYIHGQRAALPDPAFFKDEGSPVAVILDFSLAAVLTASGNNVVPASASSVALPSITHRVMRPTVIPANQMEFFRDDVVTYLPCILTTKRFEKPYWRYMLYEHGIIGLRIDHRDDSLTGDEDQILDIDVYSLT</sequence>
<evidence type="ECO:0000313" key="3">
    <source>
        <dbReference type="Proteomes" id="UP000807469"/>
    </source>
</evidence>
<keyword evidence="3" id="KW-1185">Reference proteome</keyword>
<dbReference type="AlphaFoldDB" id="A0A9P5Z7H8"/>
<accession>A0A9P5Z7H8</accession>